<feature type="transmembrane region" description="Helical" evidence="1">
    <location>
        <begin position="65"/>
        <end position="84"/>
    </location>
</feature>
<feature type="transmembrane region" description="Helical" evidence="1">
    <location>
        <begin position="40"/>
        <end position="59"/>
    </location>
</feature>
<dbReference type="AlphaFoldDB" id="A0A645ED24"/>
<evidence type="ECO:0000313" key="2">
    <source>
        <dbReference type="EMBL" id="MPM98643.1"/>
    </source>
</evidence>
<keyword evidence="1" id="KW-0812">Transmembrane</keyword>
<sequence length="96" mass="11532">MSYLEWASKTNAFIPNFKKYHKPELPFSWKKVIKKEKDGFCLLAFIFALFHLLSQWLTINNITDFTFLIFFGIVFIFYIIARYLKHKTSILNEADR</sequence>
<name>A0A645ED24_9ZZZZ</name>
<gene>
    <name evidence="2" type="ORF">SDC9_145831</name>
</gene>
<comment type="caution">
    <text evidence="2">The sequence shown here is derived from an EMBL/GenBank/DDBJ whole genome shotgun (WGS) entry which is preliminary data.</text>
</comment>
<evidence type="ECO:0000256" key="1">
    <source>
        <dbReference type="SAM" id="Phobius"/>
    </source>
</evidence>
<reference evidence="2" key="1">
    <citation type="submission" date="2019-08" db="EMBL/GenBank/DDBJ databases">
        <authorList>
            <person name="Kucharzyk K."/>
            <person name="Murdoch R.W."/>
            <person name="Higgins S."/>
            <person name="Loffler F."/>
        </authorList>
    </citation>
    <scope>NUCLEOTIDE SEQUENCE</scope>
</reference>
<organism evidence="2">
    <name type="scientific">bioreactor metagenome</name>
    <dbReference type="NCBI Taxonomy" id="1076179"/>
    <lineage>
        <taxon>unclassified sequences</taxon>
        <taxon>metagenomes</taxon>
        <taxon>ecological metagenomes</taxon>
    </lineage>
</organism>
<protein>
    <submittedName>
        <fullName evidence="2">Uncharacterized protein</fullName>
    </submittedName>
</protein>
<accession>A0A645ED24</accession>
<keyword evidence="1" id="KW-1133">Transmembrane helix</keyword>
<proteinExistence type="predicted"/>
<keyword evidence="1" id="KW-0472">Membrane</keyword>
<dbReference type="EMBL" id="VSSQ01044786">
    <property type="protein sequence ID" value="MPM98643.1"/>
    <property type="molecule type" value="Genomic_DNA"/>
</dbReference>